<evidence type="ECO:0000313" key="1">
    <source>
        <dbReference type="Proteomes" id="UP000887540"/>
    </source>
</evidence>
<evidence type="ECO:0000313" key="2">
    <source>
        <dbReference type="WBParaSite" id="ACRNAN_scaffold5341.g16514.t1"/>
    </source>
</evidence>
<accession>A0A914E4H8</accession>
<proteinExistence type="predicted"/>
<dbReference type="Proteomes" id="UP000887540">
    <property type="component" value="Unplaced"/>
</dbReference>
<name>A0A914E4H8_9BILA</name>
<dbReference type="WBParaSite" id="ACRNAN_scaffold5341.g16514.t1">
    <property type="protein sequence ID" value="ACRNAN_scaffold5341.g16514.t1"/>
    <property type="gene ID" value="ACRNAN_scaffold5341.g16514"/>
</dbReference>
<organism evidence="1 2">
    <name type="scientific">Acrobeloides nanus</name>
    <dbReference type="NCBI Taxonomy" id="290746"/>
    <lineage>
        <taxon>Eukaryota</taxon>
        <taxon>Metazoa</taxon>
        <taxon>Ecdysozoa</taxon>
        <taxon>Nematoda</taxon>
        <taxon>Chromadorea</taxon>
        <taxon>Rhabditida</taxon>
        <taxon>Tylenchina</taxon>
        <taxon>Cephalobomorpha</taxon>
        <taxon>Cephaloboidea</taxon>
        <taxon>Cephalobidae</taxon>
        <taxon>Acrobeloides</taxon>
    </lineage>
</organism>
<dbReference type="AlphaFoldDB" id="A0A914E4H8"/>
<sequence>MGLFMDAYDCCPMSTTPLPTTTTTTTPTTPMPTTSYTDLTINCTNTTNYFTILYCNVTNGTVTGGNVGNLANQTTSLLNSTTTPLNSTTVSMASVILSTLTEIKNVTYATPDFIAISKLADTILNANADTFKESDDNFKIKGVSITQRLIDPYMDNSKSPLGTTSTVAGRDKHAMSKNLEPNGHSLVIVKKTPLALIPTPTIEDPKTEGTERKKRTKSLFLYTTLY</sequence>
<keyword evidence="1" id="KW-1185">Reference proteome</keyword>
<protein>
    <submittedName>
        <fullName evidence="2">Uncharacterized protein</fullName>
    </submittedName>
</protein>
<reference evidence="2" key="1">
    <citation type="submission" date="2022-11" db="UniProtKB">
        <authorList>
            <consortium name="WormBaseParasite"/>
        </authorList>
    </citation>
    <scope>IDENTIFICATION</scope>
</reference>